<organism evidence="2 3">
    <name type="scientific">Gossypium arboreum</name>
    <name type="common">Tree cotton</name>
    <name type="synonym">Gossypium nanking</name>
    <dbReference type="NCBI Taxonomy" id="29729"/>
    <lineage>
        <taxon>Eukaryota</taxon>
        <taxon>Viridiplantae</taxon>
        <taxon>Streptophyta</taxon>
        <taxon>Embryophyta</taxon>
        <taxon>Tracheophyta</taxon>
        <taxon>Spermatophyta</taxon>
        <taxon>Magnoliopsida</taxon>
        <taxon>eudicotyledons</taxon>
        <taxon>Gunneridae</taxon>
        <taxon>Pentapetalae</taxon>
        <taxon>rosids</taxon>
        <taxon>malvids</taxon>
        <taxon>Malvales</taxon>
        <taxon>Malvaceae</taxon>
        <taxon>Malvoideae</taxon>
        <taxon>Gossypium</taxon>
    </lineage>
</organism>
<name>A0ABR0QW26_GOSAR</name>
<keyword evidence="3" id="KW-1185">Reference proteome</keyword>
<protein>
    <recommendedName>
        <fullName evidence="1">RNase H type-1 domain-containing protein</fullName>
    </recommendedName>
</protein>
<sequence length="119" mass="13714">MTKQYDSCVDWLENMMRILDKRVMADLITTLWNCWNSRNNFIFKGKEDNVQTIWDRASNLVNENRMGYEVIIRDDDGFVLGGGGGFMDTKISAQEAECIAFERSIKLASHLNINDDVLI</sequence>
<evidence type="ECO:0000313" key="2">
    <source>
        <dbReference type="EMBL" id="KAK5843184.1"/>
    </source>
</evidence>
<reference evidence="2 3" key="1">
    <citation type="submission" date="2023-03" db="EMBL/GenBank/DDBJ databases">
        <title>WGS of Gossypium arboreum.</title>
        <authorList>
            <person name="Yu D."/>
        </authorList>
    </citation>
    <scope>NUCLEOTIDE SEQUENCE [LARGE SCALE GENOMIC DNA]</scope>
    <source>
        <tissue evidence="2">Leaf</tissue>
    </source>
</reference>
<dbReference type="Pfam" id="PF13456">
    <property type="entry name" value="RVT_3"/>
    <property type="match status" value="1"/>
</dbReference>
<gene>
    <name evidence="2" type="ORF">PVK06_005628</name>
</gene>
<accession>A0ABR0QW26</accession>
<comment type="caution">
    <text evidence="2">The sequence shown here is derived from an EMBL/GenBank/DDBJ whole genome shotgun (WGS) entry which is preliminary data.</text>
</comment>
<evidence type="ECO:0000259" key="1">
    <source>
        <dbReference type="Pfam" id="PF13456"/>
    </source>
</evidence>
<feature type="domain" description="RNase H type-1" evidence="1">
    <location>
        <begin position="61"/>
        <end position="114"/>
    </location>
</feature>
<proteinExistence type="predicted"/>
<dbReference type="EMBL" id="JARKNE010000002">
    <property type="protein sequence ID" value="KAK5843184.1"/>
    <property type="molecule type" value="Genomic_DNA"/>
</dbReference>
<evidence type="ECO:0000313" key="3">
    <source>
        <dbReference type="Proteomes" id="UP001358586"/>
    </source>
</evidence>
<dbReference type="InterPro" id="IPR002156">
    <property type="entry name" value="RNaseH_domain"/>
</dbReference>
<dbReference type="Proteomes" id="UP001358586">
    <property type="component" value="Chromosome 2"/>
</dbReference>